<gene>
    <name evidence="6" type="ORF">NDES1114_LOCUS11611</name>
</gene>
<evidence type="ECO:0000313" key="6">
    <source>
        <dbReference type="EMBL" id="CAD9109826.1"/>
    </source>
</evidence>
<dbReference type="InterPro" id="IPR031336">
    <property type="entry name" value="CDC73_C"/>
</dbReference>
<accession>A0A7S1PYU1</accession>
<dbReference type="Pfam" id="PF05179">
    <property type="entry name" value="CDC73_C"/>
    <property type="match status" value="1"/>
</dbReference>
<dbReference type="GO" id="GO:0006368">
    <property type="term" value="P:transcription elongation by RNA polymerase II"/>
    <property type="evidence" value="ECO:0007669"/>
    <property type="project" value="InterPro"/>
</dbReference>
<dbReference type="AlphaFoldDB" id="A0A7S1PYU1"/>
<protein>
    <recommendedName>
        <fullName evidence="5">Cell division control protein 73 C-terminal domain-containing protein</fullName>
    </recommendedName>
</protein>
<keyword evidence="3" id="KW-0804">Transcription</keyword>
<evidence type="ECO:0000259" key="5">
    <source>
        <dbReference type="Pfam" id="PF05179"/>
    </source>
</evidence>
<dbReference type="GO" id="GO:0000993">
    <property type="term" value="F:RNA polymerase II complex binding"/>
    <property type="evidence" value="ECO:0007669"/>
    <property type="project" value="TreeGrafter"/>
</dbReference>
<reference evidence="6" key="1">
    <citation type="submission" date="2021-01" db="EMBL/GenBank/DDBJ databases">
        <authorList>
            <person name="Corre E."/>
            <person name="Pelletier E."/>
            <person name="Niang G."/>
            <person name="Scheremetjew M."/>
            <person name="Finn R."/>
            <person name="Kale V."/>
            <person name="Holt S."/>
            <person name="Cochrane G."/>
            <person name="Meng A."/>
            <person name="Brown T."/>
            <person name="Cohen L."/>
        </authorList>
    </citation>
    <scope>NUCLEOTIDE SEQUENCE</scope>
    <source>
        <strain evidence="6">CCAP 1951/1</strain>
    </source>
</reference>
<organism evidence="6">
    <name type="scientific">Neobodo designis</name>
    <name type="common">Flagellated protozoan</name>
    <name type="synonym">Bodo designis</name>
    <dbReference type="NCBI Taxonomy" id="312471"/>
    <lineage>
        <taxon>Eukaryota</taxon>
        <taxon>Discoba</taxon>
        <taxon>Euglenozoa</taxon>
        <taxon>Kinetoplastea</taxon>
        <taxon>Metakinetoplastina</taxon>
        <taxon>Neobodonida</taxon>
        <taxon>Neobodo</taxon>
    </lineage>
</organism>
<feature type="domain" description="Cell division control protein 73 C-terminal" evidence="5">
    <location>
        <begin position="106"/>
        <end position="273"/>
    </location>
</feature>
<keyword evidence="4" id="KW-0539">Nucleus</keyword>
<dbReference type="PANTHER" id="PTHR12466:SF8">
    <property type="entry name" value="PARAFIBROMIN"/>
    <property type="match status" value="1"/>
</dbReference>
<dbReference type="GO" id="GO:0016593">
    <property type="term" value="C:Cdc73/Paf1 complex"/>
    <property type="evidence" value="ECO:0007669"/>
    <property type="project" value="InterPro"/>
</dbReference>
<name>A0A7S1PYU1_NEODS</name>
<proteinExistence type="inferred from homology"/>
<evidence type="ECO:0000256" key="2">
    <source>
        <dbReference type="ARBA" id="ARBA00010427"/>
    </source>
</evidence>
<dbReference type="EMBL" id="HBGF01017634">
    <property type="protein sequence ID" value="CAD9109826.1"/>
    <property type="molecule type" value="Transcribed_RNA"/>
</dbReference>
<dbReference type="InterPro" id="IPR038103">
    <property type="entry name" value="CDC73_C_sf"/>
</dbReference>
<dbReference type="PANTHER" id="PTHR12466">
    <property type="entry name" value="CDC73 DOMAIN PROTEIN"/>
    <property type="match status" value="1"/>
</dbReference>
<comment type="subcellular location">
    <subcellularLocation>
        <location evidence="1">Nucleus</location>
    </subcellularLocation>
</comment>
<evidence type="ECO:0000256" key="3">
    <source>
        <dbReference type="ARBA" id="ARBA00023163"/>
    </source>
</evidence>
<evidence type="ECO:0000256" key="1">
    <source>
        <dbReference type="ARBA" id="ARBA00004123"/>
    </source>
</evidence>
<comment type="similarity">
    <text evidence="2">Belongs to the CDC73 family.</text>
</comment>
<dbReference type="InterPro" id="IPR007852">
    <property type="entry name" value="Cdc73/Parafibromin"/>
</dbReference>
<sequence length="301" mass="34348">MATAEWEAMVDAVANGTEDEGLASVLANYNPTVPEAVLAESRERFADKPYVPLLSEADVYHARPAKAHQTDVFVTHERHDDPDFRRLVRQIANADDAVVPPEAPTFDPIILVSDAATAVVQKCNVQRFLEEGEFRPVEVLRAAGDELATSLVQSREAEVYVTPRHFTGLQHIRVTFRRFRVVNDPKLVSNWDHVCACFVTGHEWQFDGWYHKKHVDPAVLFANVRGYYPFFEESKLPPIIKQWRVQPLLLTHKETKQHSSVRVAAQFWEDLYTFLDSHPYFRRYSLWPVAGGKGRGLPSQV</sequence>
<dbReference type="GO" id="GO:0032968">
    <property type="term" value="P:positive regulation of transcription elongation by RNA polymerase II"/>
    <property type="evidence" value="ECO:0007669"/>
    <property type="project" value="TreeGrafter"/>
</dbReference>
<dbReference type="Gene3D" id="3.40.50.11990">
    <property type="entry name" value="RNA polymerase II accessory factor, Cdc73 C-terminal domain"/>
    <property type="match status" value="1"/>
</dbReference>
<evidence type="ECO:0000256" key="4">
    <source>
        <dbReference type="ARBA" id="ARBA00023242"/>
    </source>
</evidence>